<protein>
    <submittedName>
        <fullName evidence="2">Uncharacterized protein</fullName>
    </submittedName>
</protein>
<sequence>MQTASISLEKNNASRAVLRTIRLQQTSFICRAVQGDHRGRGSGDLDGVAATPWTEGRPRGRQRGDRAVDGGNTAPLPEERPRHCRSGGRTVDALDGGKEAPSTMLAHWVAAGRRWGAAASRFQAGAAAPRSAGRRGGV</sequence>
<name>A0A0A9ARU0_ARUDO</name>
<reference evidence="2" key="2">
    <citation type="journal article" date="2015" name="Data Brief">
        <title>Shoot transcriptome of the giant reed, Arundo donax.</title>
        <authorList>
            <person name="Barrero R.A."/>
            <person name="Guerrero F.D."/>
            <person name="Moolhuijzen P."/>
            <person name="Goolsby J.A."/>
            <person name="Tidwell J."/>
            <person name="Bellgard S.E."/>
            <person name="Bellgard M.I."/>
        </authorList>
    </citation>
    <scope>NUCLEOTIDE SEQUENCE</scope>
    <source>
        <tissue evidence="2">Shoot tissue taken approximately 20 cm above the soil surface</tissue>
    </source>
</reference>
<evidence type="ECO:0000256" key="1">
    <source>
        <dbReference type="SAM" id="MobiDB-lite"/>
    </source>
</evidence>
<feature type="region of interest" description="Disordered" evidence="1">
    <location>
        <begin position="35"/>
        <end position="98"/>
    </location>
</feature>
<dbReference type="EMBL" id="GBRH01246305">
    <property type="protein sequence ID" value="JAD51590.1"/>
    <property type="molecule type" value="Transcribed_RNA"/>
</dbReference>
<organism evidence="2">
    <name type="scientific">Arundo donax</name>
    <name type="common">Giant reed</name>
    <name type="synonym">Donax arundinaceus</name>
    <dbReference type="NCBI Taxonomy" id="35708"/>
    <lineage>
        <taxon>Eukaryota</taxon>
        <taxon>Viridiplantae</taxon>
        <taxon>Streptophyta</taxon>
        <taxon>Embryophyta</taxon>
        <taxon>Tracheophyta</taxon>
        <taxon>Spermatophyta</taxon>
        <taxon>Magnoliopsida</taxon>
        <taxon>Liliopsida</taxon>
        <taxon>Poales</taxon>
        <taxon>Poaceae</taxon>
        <taxon>PACMAD clade</taxon>
        <taxon>Arundinoideae</taxon>
        <taxon>Arundineae</taxon>
        <taxon>Arundo</taxon>
    </lineage>
</organism>
<accession>A0A0A9ARU0</accession>
<proteinExistence type="predicted"/>
<feature type="compositionally biased region" description="Basic and acidic residues" evidence="1">
    <location>
        <begin position="56"/>
        <end position="68"/>
    </location>
</feature>
<reference evidence="2" key="1">
    <citation type="submission" date="2014-09" db="EMBL/GenBank/DDBJ databases">
        <authorList>
            <person name="Magalhaes I.L.F."/>
            <person name="Oliveira U."/>
            <person name="Santos F.R."/>
            <person name="Vidigal T.H.D.A."/>
            <person name="Brescovit A.D."/>
            <person name="Santos A.J."/>
        </authorList>
    </citation>
    <scope>NUCLEOTIDE SEQUENCE</scope>
    <source>
        <tissue evidence="2">Shoot tissue taken approximately 20 cm above the soil surface</tissue>
    </source>
</reference>
<evidence type="ECO:0000313" key="2">
    <source>
        <dbReference type="EMBL" id="JAD51590.1"/>
    </source>
</evidence>
<dbReference type="AlphaFoldDB" id="A0A0A9ARU0"/>